<gene>
    <name evidence="1" type="ORF">Q664_31525</name>
</gene>
<organism evidence="1 2">
    <name type="scientific">Archangium violaceum Cb vi76</name>
    <dbReference type="NCBI Taxonomy" id="1406225"/>
    <lineage>
        <taxon>Bacteria</taxon>
        <taxon>Pseudomonadati</taxon>
        <taxon>Myxococcota</taxon>
        <taxon>Myxococcia</taxon>
        <taxon>Myxococcales</taxon>
        <taxon>Cystobacterineae</taxon>
        <taxon>Archangiaceae</taxon>
        <taxon>Archangium</taxon>
    </lineage>
</organism>
<comment type="caution">
    <text evidence="1">The sequence shown here is derived from an EMBL/GenBank/DDBJ whole genome shotgun (WGS) entry which is preliminary data.</text>
</comment>
<dbReference type="EMBL" id="JPMI01000228">
    <property type="protein sequence ID" value="KFA89972.1"/>
    <property type="molecule type" value="Genomic_DNA"/>
</dbReference>
<evidence type="ECO:0000313" key="1">
    <source>
        <dbReference type="EMBL" id="KFA89972.1"/>
    </source>
</evidence>
<dbReference type="RefSeq" id="WP_043403597.1">
    <property type="nucleotide sequence ID" value="NZ_JPMI01000228.1"/>
</dbReference>
<reference evidence="1 2" key="1">
    <citation type="submission" date="2014-07" db="EMBL/GenBank/DDBJ databases">
        <title>Draft Genome Sequence of Gephyronic Acid Producer, Cystobacter violaceus Strain Cb vi76.</title>
        <authorList>
            <person name="Stevens D.C."/>
            <person name="Young J."/>
            <person name="Carmichael R."/>
            <person name="Tan J."/>
            <person name="Taylor R.E."/>
        </authorList>
    </citation>
    <scope>NUCLEOTIDE SEQUENCE [LARGE SCALE GENOMIC DNA]</scope>
    <source>
        <strain evidence="1 2">Cb vi76</strain>
    </source>
</reference>
<proteinExistence type="predicted"/>
<evidence type="ECO:0000313" key="2">
    <source>
        <dbReference type="Proteomes" id="UP000028547"/>
    </source>
</evidence>
<dbReference type="Proteomes" id="UP000028547">
    <property type="component" value="Unassembled WGS sequence"/>
</dbReference>
<name>A0A084SND7_9BACT</name>
<dbReference type="AlphaFoldDB" id="A0A084SND7"/>
<sequence length="91" mass="10085">MSAPAPRPLAPPLEATPTASRLPLRLRIGLWRLQRLTEALELALAEARVEAGLPGRLGNPEMHGELERAQFALLRLSNYILHHVGYWGDEA</sequence>
<accession>A0A084SND7</accession>
<protein>
    <submittedName>
        <fullName evidence="1">Uncharacterized protein</fullName>
    </submittedName>
</protein>